<sequence>MADKFVSAMTGQPSSDKKGKQMNASSTTANETGTAATNASSRWNVTSSPSTLNENRGGICGGVLASPKGQLMSPGYPAGYPSNTTCRWVIALPSDYRVITFTFHRVYLEEDRNCVYDYIAVYDMLDNQVGQRYCGSIVSPVVKDLKGNVAVVVFSSDSANSKKGFILSYEGRRCLTAPEVDN</sequence>
<name>A0A9W9YVS3_9CNID</name>
<reference evidence="8" key="1">
    <citation type="submission" date="2023-01" db="EMBL/GenBank/DDBJ databases">
        <title>Genome assembly of the deep-sea coral Lophelia pertusa.</title>
        <authorList>
            <person name="Herrera S."/>
            <person name="Cordes E."/>
        </authorList>
    </citation>
    <scope>NUCLEOTIDE SEQUENCE</scope>
    <source>
        <strain evidence="8">USNM1676648</strain>
        <tissue evidence="8">Polyp</tissue>
    </source>
</reference>
<gene>
    <name evidence="8" type="ORF">OS493_002470</name>
</gene>
<evidence type="ECO:0000256" key="1">
    <source>
        <dbReference type="ARBA" id="ARBA00022729"/>
    </source>
</evidence>
<dbReference type="CDD" id="cd00041">
    <property type="entry name" value="CUB"/>
    <property type="match status" value="1"/>
</dbReference>
<dbReference type="Proteomes" id="UP001163046">
    <property type="component" value="Unassembled WGS sequence"/>
</dbReference>
<evidence type="ECO:0000313" key="8">
    <source>
        <dbReference type="EMBL" id="KAJ7365753.1"/>
    </source>
</evidence>
<dbReference type="AlphaFoldDB" id="A0A9W9YVS3"/>
<feature type="compositionally biased region" description="Low complexity" evidence="6">
    <location>
        <begin position="23"/>
        <end position="41"/>
    </location>
</feature>
<feature type="region of interest" description="Disordered" evidence="6">
    <location>
        <begin position="1"/>
        <end position="51"/>
    </location>
</feature>
<dbReference type="SMART" id="SM00042">
    <property type="entry name" value="CUB"/>
    <property type="match status" value="1"/>
</dbReference>
<evidence type="ECO:0000256" key="3">
    <source>
        <dbReference type="ARBA" id="ARBA00023157"/>
    </source>
</evidence>
<accession>A0A9W9YVS3</accession>
<keyword evidence="1" id="KW-0732">Signal</keyword>
<dbReference type="PANTHER" id="PTHR24251">
    <property type="entry name" value="OVOCHYMASE-RELATED"/>
    <property type="match status" value="1"/>
</dbReference>
<evidence type="ECO:0000256" key="5">
    <source>
        <dbReference type="PROSITE-ProRule" id="PRU00059"/>
    </source>
</evidence>
<proteinExistence type="predicted"/>
<dbReference type="InterPro" id="IPR035914">
    <property type="entry name" value="Sperma_CUB_dom_sf"/>
</dbReference>
<organism evidence="8 9">
    <name type="scientific">Desmophyllum pertusum</name>
    <dbReference type="NCBI Taxonomy" id="174260"/>
    <lineage>
        <taxon>Eukaryota</taxon>
        <taxon>Metazoa</taxon>
        <taxon>Cnidaria</taxon>
        <taxon>Anthozoa</taxon>
        <taxon>Hexacorallia</taxon>
        <taxon>Scleractinia</taxon>
        <taxon>Caryophylliina</taxon>
        <taxon>Caryophylliidae</taxon>
        <taxon>Desmophyllum</taxon>
    </lineage>
</organism>
<protein>
    <recommendedName>
        <fullName evidence="7">CUB domain-containing protein</fullName>
    </recommendedName>
</protein>
<evidence type="ECO:0000256" key="2">
    <source>
        <dbReference type="ARBA" id="ARBA00022737"/>
    </source>
</evidence>
<comment type="caution">
    <text evidence="5">Lacks conserved residue(s) required for the propagation of feature annotation.</text>
</comment>
<evidence type="ECO:0000256" key="4">
    <source>
        <dbReference type="ARBA" id="ARBA00023180"/>
    </source>
</evidence>
<dbReference type="Gene3D" id="2.60.120.290">
    <property type="entry name" value="Spermadhesin, CUB domain"/>
    <property type="match status" value="1"/>
</dbReference>
<dbReference type="EMBL" id="MU827302">
    <property type="protein sequence ID" value="KAJ7365753.1"/>
    <property type="molecule type" value="Genomic_DNA"/>
</dbReference>
<dbReference type="OrthoDB" id="5975444at2759"/>
<evidence type="ECO:0000313" key="9">
    <source>
        <dbReference type="Proteomes" id="UP001163046"/>
    </source>
</evidence>
<evidence type="ECO:0000256" key="6">
    <source>
        <dbReference type="SAM" id="MobiDB-lite"/>
    </source>
</evidence>
<dbReference type="FunFam" id="2.60.120.290:FF:000003">
    <property type="entry name" value="Neuropilin"/>
    <property type="match status" value="1"/>
</dbReference>
<dbReference type="PROSITE" id="PS01180">
    <property type="entry name" value="CUB"/>
    <property type="match status" value="1"/>
</dbReference>
<keyword evidence="9" id="KW-1185">Reference proteome</keyword>
<keyword evidence="4" id="KW-0325">Glycoprotein</keyword>
<dbReference type="Pfam" id="PF00431">
    <property type="entry name" value="CUB"/>
    <property type="match status" value="1"/>
</dbReference>
<feature type="compositionally biased region" description="Polar residues" evidence="6">
    <location>
        <begin position="42"/>
        <end position="51"/>
    </location>
</feature>
<dbReference type="SUPFAM" id="SSF49854">
    <property type="entry name" value="Spermadhesin, CUB domain"/>
    <property type="match status" value="1"/>
</dbReference>
<evidence type="ECO:0000259" key="7">
    <source>
        <dbReference type="PROSITE" id="PS01180"/>
    </source>
</evidence>
<feature type="domain" description="CUB" evidence="7">
    <location>
        <begin position="60"/>
        <end position="172"/>
    </location>
</feature>
<keyword evidence="2" id="KW-0677">Repeat</keyword>
<keyword evidence="3" id="KW-1015">Disulfide bond</keyword>
<comment type="caution">
    <text evidence="8">The sequence shown here is derived from an EMBL/GenBank/DDBJ whole genome shotgun (WGS) entry which is preliminary data.</text>
</comment>
<dbReference type="InterPro" id="IPR000859">
    <property type="entry name" value="CUB_dom"/>
</dbReference>